<dbReference type="KEGG" id="bih:BIP78_0148"/>
<accession>A0A410FSD0</accession>
<dbReference type="AlphaFoldDB" id="A0A410FSD0"/>
<reference evidence="2" key="1">
    <citation type="submission" date="2018-12" db="EMBL/GenBank/DDBJ databases">
        <title>Complete genome sequence of an uncultured bacterium of the candidate phylum Bipolaricaulota.</title>
        <authorList>
            <person name="Kadnikov V.V."/>
            <person name="Mardanov A.V."/>
            <person name="Beletsky A.V."/>
            <person name="Frank Y.A."/>
            <person name="Karnachuk O.V."/>
            <person name="Ravin N.V."/>
        </authorList>
    </citation>
    <scope>NUCLEOTIDE SEQUENCE [LARGE SCALE GENOMIC DNA]</scope>
</reference>
<dbReference type="InterPro" id="IPR012657">
    <property type="entry name" value="23S_rRNA-intervening_sequence"/>
</dbReference>
<dbReference type="NCBIfam" id="TIGR02436">
    <property type="entry name" value="four helix bundle protein"/>
    <property type="match status" value="1"/>
</dbReference>
<evidence type="ECO:0000313" key="1">
    <source>
        <dbReference type="EMBL" id="QAA75916.1"/>
    </source>
</evidence>
<name>A0A410FSD0_BIPS1</name>
<gene>
    <name evidence="1" type="ORF">BIP78_0148</name>
</gene>
<dbReference type="Gene3D" id="1.20.1440.60">
    <property type="entry name" value="23S rRNA-intervening sequence"/>
    <property type="match status" value="1"/>
</dbReference>
<protein>
    <recommendedName>
        <fullName evidence="3">Four helix bundle protein</fullName>
    </recommendedName>
</protein>
<dbReference type="PANTHER" id="PTHR38471:SF2">
    <property type="entry name" value="FOUR HELIX BUNDLE PROTEIN"/>
    <property type="match status" value="1"/>
</dbReference>
<sequence>MSETRTHKDLDVGNGAMRLAGEVYRLSATVPQEEAYGLTAQLRRAAVSVPSNIAEGAAGSSRKEFIQFLYHALGSLAEMETQLLLAKDLHNVQDKEVEVTMERTRRMLLGLIRSLKRPRSATGTVTTGGVHAS</sequence>
<evidence type="ECO:0008006" key="3">
    <source>
        <dbReference type="Google" id="ProtNLM"/>
    </source>
</evidence>
<evidence type="ECO:0000313" key="2">
    <source>
        <dbReference type="Proteomes" id="UP000287233"/>
    </source>
</evidence>
<dbReference type="PANTHER" id="PTHR38471">
    <property type="entry name" value="FOUR HELIX BUNDLE PROTEIN"/>
    <property type="match status" value="1"/>
</dbReference>
<dbReference type="SUPFAM" id="SSF158446">
    <property type="entry name" value="IVS-encoded protein-like"/>
    <property type="match status" value="1"/>
</dbReference>
<dbReference type="Pfam" id="PF05635">
    <property type="entry name" value="23S_rRNA_IVP"/>
    <property type="match status" value="1"/>
</dbReference>
<dbReference type="EMBL" id="CP034928">
    <property type="protein sequence ID" value="QAA75916.1"/>
    <property type="molecule type" value="Genomic_DNA"/>
</dbReference>
<dbReference type="InterPro" id="IPR036583">
    <property type="entry name" value="23S_rRNA_IVS_sf"/>
</dbReference>
<dbReference type="Proteomes" id="UP000287233">
    <property type="component" value="Chromosome"/>
</dbReference>
<dbReference type="CDD" id="cd16377">
    <property type="entry name" value="23S_rRNA_IVP_like"/>
    <property type="match status" value="1"/>
</dbReference>
<proteinExistence type="predicted"/>
<organism evidence="1 2">
    <name type="scientific">Bipolaricaulis sibiricus</name>
    <dbReference type="NCBI Taxonomy" id="2501609"/>
    <lineage>
        <taxon>Bacteria</taxon>
        <taxon>Candidatus Bipolaricaulota</taxon>
        <taxon>Candidatus Bipolaricaulia</taxon>
        <taxon>Candidatus Bipolaricaulales</taxon>
        <taxon>Candidatus Bipolaricaulaceae</taxon>
        <taxon>Candidatus Bipolaricaulis</taxon>
    </lineage>
</organism>